<dbReference type="PANTHER" id="PTHR10039">
    <property type="entry name" value="AMELOGENIN"/>
    <property type="match status" value="1"/>
</dbReference>
<evidence type="ECO:0000259" key="2">
    <source>
        <dbReference type="Pfam" id="PF24883"/>
    </source>
</evidence>
<accession>A0A8H5ESN5</accession>
<dbReference type="InterPro" id="IPR056884">
    <property type="entry name" value="NPHP3-like_N"/>
</dbReference>
<dbReference type="InterPro" id="IPR027417">
    <property type="entry name" value="P-loop_NTPase"/>
</dbReference>
<dbReference type="OrthoDB" id="163438at2759"/>
<evidence type="ECO:0000256" key="1">
    <source>
        <dbReference type="ARBA" id="ARBA00022737"/>
    </source>
</evidence>
<gene>
    <name evidence="3" type="ORF">D9619_008237</name>
</gene>
<organism evidence="3 4">
    <name type="scientific">Psilocybe cf. subviscida</name>
    <dbReference type="NCBI Taxonomy" id="2480587"/>
    <lineage>
        <taxon>Eukaryota</taxon>
        <taxon>Fungi</taxon>
        <taxon>Dikarya</taxon>
        <taxon>Basidiomycota</taxon>
        <taxon>Agaricomycotina</taxon>
        <taxon>Agaricomycetes</taxon>
        <taxon>Agaricomycetidae</taxon>
        <taxon>Agaricales</taxon>
        <taxon>Agaricineae</taxon>
        <taxon>Strophariaceae</taxon>
        <taxon>Psilocybe</taxon>
    </lineage>
</organism>
<protein>
    <recommendedName>
        <fullName evidence="2">Nephrocystin 3-like N-terminal domain-containing protein</fullName>
    </recommendedName>
</protein>
<keyword evidence="1" id="KW-0677">Repeat</keyword>
<sequence length="469" mass="52352">MSTLSFGSHSVITGGTFTQVNNNFQQRPPSPWDRLQSAVAPAAFHNSAERFDPPRCHPSTRVAVMSELRDLALRRGDAGNARILWLSGAAGAGKSAIAQSFCEECFSTNLLLASFFFNRSDPSRNTAKSFVGTLAYQIYGKVPAYHQSLILGAIESDPLVFERSIDAQFKVLIMDPLRDLFAAGYFDTGAPALIVVDGLDECSGAPIQVSILGALESISMQSDFSFIFLVGSRPEHDIQMFFTSSSLGFLLRRVNLDNSYRSHADIELFLRERIQGIRQTHPLRHSIPQGWPSSEAIDDLVQKSSDHFIYASAVIKYIASSRQYPPNRLDVVRQLRPSKRDVPFAELDELYSYILLCVEDITLVLRILRIVILFQEAYLDISTKDIEQLCGLDQGECLSALYDLQSVLQVELTPQQSIRLLHKSLPDYLQDPTRSHEYCIDTTPATVIPIVTQCLRLISGVYLSEPCNF</sequence>
<comment type="caution">
    <text evidence="3">The sequence shown here is derived from an EMBL/GenBank/DDBJ whole genome shotgun (WGS) entry which is preliminary data.</text>
</comment>
<dbReference type="SUPFAM" id="SSF52540">
    <property type="entry name" value="P-loop containing nucleoside triphosphate hydrolases"/>
    <property type="match status" value="1"/>
</dbReference>
<dbReference type="Proteomes" id="UP000567179">
    <property type="component" value="Unassembled WGS sequence"/>
</dbReference>
<dbReference type="PANTHER" id="PTHR10039:SF14">
    <property type="entry name" value="NACHT DOMAIN-CONTAINING PROTEIN"/>
    <property type="match status" value="1"/>
</dbReference>
<evidence type="ECO:0000313" key="3">
    <source>
        <dbReference type="EMBL" id="KAF5310904.1"/>
    </source>
</evidence>
<dbReference type="EMBL" id="JAACJJ010000057">
    <property type="protein sequence ID" value="KAF5310904.1"/>
    <property type="molecule type" value="Genomic_DNA"/>
</dbReference>
<dbReference type="Pfam" id="PF24883">
    <property type="entry name" value="NPHP3_N"/>
    <property type="match status" value="1"/>
</dbReference>
<keyword evidence="4" id="KW-1185">Reference proteome</keyword>
<name>A0A8H5ESN5_9AGAR</name>
<proteinExistence type="predicted"/>
<feature type="domain" description="Nephrocystin 3-like N-terminal" evidence="2">
    <location>
        <begin position="78"/>
        <end position="233"/>
    </location>
</feature>
<evidence type="ECO:0000313" key="4">
    <source>
        <dbReference type="Proteomes" id="UP000567179"/>
    </source>
</evidence>
<dbReference type="AlphaFoldDB" id="A0A8H5ESN5"/>
<dbReference type="Gene3D" id="3.40.50.300">
    <property type="entry name" value="P-loop containing nucleotide triphosphate hydrolases"/>
    <property type="match status" value="1"/>
</dbReference>
<reference evidence="3 4" key="1">
    <citation type="journal article" date="2020" name="ISME J.">
        <title>Uncovering the hidden diversity of litter-decomposition mechanisms in mushroom-forming fungi.</title>
        <authorList>
            <person name="Floudas D."/>
            <person name="Bentzer J."/>
            <person name="Ahren D."/>
            <person name="Johansson T."/>
            <person name="Persson P."/>
            <person name="Tunlid A."/>
        </authorList>
    </citation>
    <scope>NUCLEOTIDE SEQUENCE [LARGE SCALE GENOMIC DNA]</scope>
    <source>
        <strain evidence="3 4">CBS 101986</strain>
    </source>
</reference>